<gene>
    <name evidence="1" type="ORF">H7B67_00665</name>
</gene>
<organism evidence="1 2">
    <name type="scientific">Cohnella thailandensis</name>
    <dbReference type="NCBI Taxonomy" id="557557"/>
    <lineage>
        <taxon>Bacteria</taxon>
        <taxon>Bacillati</taxon>
        <taxon>Bacillota</taxon>
        <taxon>Bacilli</taxon>
        <taxon>Bacillales</taxon>
        <taxon>Paenibacillaceae</taxon>
        <taxon>Cohnella</taxon>
    </lineage>
</organism>
<dbReference type="EMBL" id="JACJVQ010000002">
    <property type="protein sequence ID" value="MBB6632634.1"/>
    <property type="molecule type" value="Genomic_DNA"/>
</dbReference>
<sequence length="68" mass="7808">MKLEEEFVGNGKQFAKFLQQMVNQIEGDGLVIRGEKVAMPVQDVEFKISFKNELGENKLSIKMEWMDG</sequence>
<evidence type="ECO:0000313" key="1">
    <source>
        <dbReference type="EMBL" id="MBB6632634.1"/>
    </source>
</evidence>
<evidence type="ECO:0000313" key="2">
    <source>
        <dbReference type="Proteomes" id="UP000535838"/>
    </source>
</evidence>
<reference evidence="1 2" key="1">
    <citation type="submission" date="2020-08" db="EMBL/GenBank/DDBJ databases">
        <title>Cohnella phylogeny.</title>
        <authorList>
            <person name="Dunlap C."/>
        </authorList>
    </citation>
    <scope>NUCLEOTIDE SEQUENCE [LARGE SCALE GENOMIC DNA]</scope>
    <source>
        <strain evidence="1 2">DSM 25241</strain>
    </source>
</reference>
<dbReference type="Proteomes" id="UP000535838">
    <property type="component" value="Unassembled WGS sequence"/>
</dbReference>
<dbReference type="NCBIfam" id="TIGR04354">
    <property type="entry name" value="amphi-Trp"/>
    <property type="match status" value="1"/>
</dbReference>
<dbReference type="InterPro" id="IPR027598">
    <property type="entry name" value="Amphi-Trp_dom"/>
</dbReference>
<keyword evidence="2" id="KW-1185">Reference proteome</keyword>
<dbReference type="RefSeq" id="WP_185117877.1">
    <property type="nucleotide sequence ID" value="NZ_JACJVQ010000002.1"/>
</dbReference>
<comment type="caution">
    <text evidence="1">The sequence shown here is derived from an EMBL/GenBank/DDBJ whole genome shotgun (WGS) entry which is preliminary data.</text>
</comment>
<proteinExistence type="predicted"/>
<accession>A0A841SL48</accession>
<protein>
    <submittedName>
        <fullName evidence="1">Amphi-Trp domain-containing protein</fullName>
    </submittedName>
</protein>
<name>A0A841SL48_9BACL</name>
<dbReference type="AlphaFoldDB" id="A0A841SL48"/>